<evidence type="ECO:0000256" key="1">
    <source>
        <dbReference type="SAM" id="Phobius"/>
    </source>
</evidence>
<dbReference type="RefSeq" id="XP_070140768.1">
    <property type="nucleotide sequence ID" value="XM_070284667.1"/>
</dbReference>
<reference evidence="3" key="2">
    <citation type="submission" date="2025-08" db="UniProtKB">
        <authorList>
            <consortium name="RefSeq"/>
        </authorList>
    </citation>
    <scope>IDENTIFICATION</scope>
    <source>
        <strain evidence="3">14028-0561.14</strain>
        <tissue evidence="3">Whole fly</tissue>
    </source>
</reference>
<organism evidence="2 3">
    <name type="scientific">Drosophila kikkawai</name>
    <name type="common">Fruit fly</name>
    <dbReference type="NCBI Taxonomy" id="30033"/>
    <lineage>
        <taxon>Eukaryota</taxon>
        <taxon>Metazoa</taxon>
        <taxon>Ecdysozoa</taxon>
        <taxon>Arthropoda</taxon>
        <taxon>Hexapoda</taxon>
        <taxon>Insecta</taxon>
        <taxon>Pterygota</taxon>
        <taxon>Neoptera</taxon>
        <taxon>Endopterygota</taxon>
        <taxon>Diptera</taxon>
        <taxon>Brachycera</taxon>
        <taxon>Muscomorpha</taxon>
        <taxon>Ephydroidea</taxon>
        <taxon>Drosophilidae</taxon>
        <taxon>Drosophila</taxon>
        <taxon>Sophophora</taxon>
    </lineage>
</organism>
<keyword evidence="2" id="KW-1185">Reference proteome</keyword>
<feature type="transmembrane region" description="Helical" evidence="1">
    <location>
        <begin position="156"/>
        <end position="181"/>
    </location>
</feature>
<proteinExistence type="predicted"/>
<dbReference type="Proteomes" id="UP001652661">
    <property type="component" value="Chromosome 2L"/>
</dbReference>
<sequence>MLNYIQTMKICRRKTHRSSEIQIFGNPPHKRISYASRIYGLTIIMASIALIQWILFGALLGKTDYQKHEVLYGWWLACTFFAVAVLAWTNCGRKVPFNYILLGAIVESSTIYIAMEQTKSQNTLVNIYAGIIVVALMLASIFWGAYFPMFIVPGDLLLSLLVAISNIMMILFFINALWIHYDGLYVAVRNTFAVIAVSVMMYTATIIHDRQFDVPKNEYLFISALQFFAYMVLHERILTLATKNTVPANTDPHDHDLRSFLKTYA</sequence>
<feature type="transmembrane region" description="Helical" evidence="1">
    <location>
        <begin position="187"/>
        <end position="207"/>
    </location>
</feature>
<feature type="transmembrane region" description="Helical" evidence="1">
    <location>
        <begin position="38"/>
        <end position="60"/>
    </location>
</feature>
<feature type="transmembrane region" description="Helical" evidence="1">
    <location>
        <begin position="219"/>
        <end position="237"/>
    </location>
</feature>
<protein>
    <submittedName>
        <fullName evidence="3">Uncharacterized protein</fullName>
    </submittedName>
</protein>
<evidence type="ECO:0000313" key="3">
    <source>
        <dbReference type="RefSeq" id="XP_070140768.1"/>
    </source>
</evidence>
<feature type="transmembrane region" description="Helical" evidence="1">
    <location>
        <begin position="127"/>
        <end position="149"/>
    </location>
</feature>
<feature type="transmembrane region" description="Helical" evidence="1">
    <location>
        <begin position="72"/>
        <end position="89"/>
    </location>
</feature>
<dbReference type="GeneID" id="108075872"/>
<accession>A0ABM4GDH0</accession>
<gene>
    <name evidence="3" type="primary">LOC108075872</name>
</gene>
<reference evidence="2" key="1">
    <citation type="submission" date="2025-05" db="UniProtKB">
        <authorList>
            <consortium name="RefSeq"/>
        </authorList>
    </citation>
    <scope>NUCLEOTIDE SEQUENCE [LARGE SCALE GENOMIC DNA]</scope>
    <source>
        <strain evidence="2">14028-0561.14</strain>
    </source>
</reference>
<evidence type="ECO:0000313" key="2">
    <source>
        <dbReference type="Proteomes" id="UP001652661"/>
    </source>
</evidence>
<keyword evidence="1" id="KW-0812">Transmembrane</keyword>
<keyword evidence="1" id="KW-0472">Membrane</keyword>
<keyword evidence="1" id="KW-1133">Transmembrane helix</keyword>
<name>A0ABM4GDH0_DROKI</name>